<feature type="domain" description="CUB" evidence="6">
    <location>
        <begin position="137"/>
        <end position="247"/>
    </location>
</feature>
<dbReference type="PANTHER" id="PTHR24251">
    <property type="entry name" value="OVOCHYMASE-RELATED"/>
    <property type="match status" value="1"/>
</dbReference>
<proteinExistence type="predicted"/>
<dbReference type="Gene3D" id="2.60.120.290">
    <property type="entry name" value="Spermadhesin, CUB domain"/>
    <property type="match status" value="1"/>
</dbReference>
<feature type="compositionally biased region" description="Low complexity" evidence="4">
    <location>
        <begin position="253"/>
        <end position="262"/>
    </location>
</feature>
<evidence type="ECO:0000259" key="6">
    <source>
        <dbReference type="PROSITE" id="PS01180"/>
    </source>
</evidence>
<evidence type="ECO:0000256" key="2">
    <source>
        <dbReference type="ARBA" id="ARBA00023157"/>
    </source>
</evidence>
<organism evidence="7 8">
    <name type="scientific">Potamilus streckersoni</name>
    <dbReference type="NCBI Taxonomy" id="2493646"/>
    <lineage>
        <taxon>Eukaryota</taxon>
        <taxon>Metazoa</taxon>
        <taxon>Spiralia</taxon>
        <taxon>Lophotrochozoa</taxon>
        <taxon>Mollusca</taxon>
        <taxon>Bivalvia</taxon>
        <taxon>Autobranchia</taxon>
        <taxon>Heteroconchia</taxon>
        <taxon>Palaeoheterodonta</taxon>
        <taxon>Unionida</taxon>
        <taxon>Unionoidea</taxon>
        <taxon>Unionidae</taxon>
        <taxon>Ambleminae</taxon>
        <taxon>Lampsilini</taxon>
        <taxon>Potamilus</taxon>
    </lineage>
</organism>
<evidence type="ECO:0000256" key="3">
    <source>
        <dbReference type="PROSITE-ProRule" id="PRU00059"/>
    </source>
</evidence>
<reference evidence="7" key="2">
    <citation type="journal article" date="2021" name="Genome Biol. Evol.">
        <title>Developing a high-quality reference genome for a parasitic bivalve with doubly uniparental inheritance (Bivalvia: Unionida).</title>
        <authorList>
            <person name="Smith C.H."/>
        </authorList>
    </citation>
    <scope>NUCLEOTIDE SEQUENCE</scope>
    <source>
        <strain evidence="7">CHS0354</strain>
        <tissue evidence="7">Mantle</tissue>
    </source>
</reference>
<feature type="transmembrane region" description="Helical" evidence="5">
    <location>
        <begin position="301"/>
        <end position="328"/>
    </location>
</feature>
<protein>
    <recommendedName>
        <fullName evidence="6">CUB domain-containing protein</fullName>
    </recommendedName>
</protein>
<evidence type="ECO:0000256" key="5">
    <source>
        <dbReference type="SAM" id="Phobius"/>
    </source>
</evidence>
<keyword evidence="5" id="KW-1133">Transmembrane helix</keyword>
<evidence type="ECO:0000256" key="4">
    <source>
        <dbReference type="SAM" id="MobiDB-lite"/>
    </source>
</evidence>
<name>A0AAE0RRU8_9BIVA</name>
<accession>A0AAE0RRU8</accession>
<dbReference type="PANTHER" id="PTHR24251:SF30">
    <property type="entry name" value="MEMBRANE FRIZZLED-RELATED PROTEIN"/>
    <property type="match status" value="1"/>
</dbReference>
<sequence>MKRSSCAGRMYTMDNYNTWTACLVFMITFPHIISGEYSSACFNSTQKSLKLDCGSGYMLRIKGAFYGYSSQGLCFFRPGDCTQLEYQSYYPCVGQSSCSINLPSGSYGQHLQSCDKDSTYFQVEYTCVPAFQTADICATPTLNAQSGYISTPRYPSNYRDNADCSTKITVDPHQKINLTIIDMDLESNGTYSCMDWLYALDGLRSVTLCARRANEGVAILQSNEITIQFKSDKTGNRKGFWLYFDAYPPIPPTTTTTTTAKHTTGKEEPVTTQPSKPKDGSIPITMNAQQSQKKDEEKLPFAAIVGGVIGTLAFILIVLLTLLGLKWWKERRLYSRSKNTEYIDARNPAFRSSNDFQGVEIYCNC</sequence>
<dbReference type="EMBL" id="JAEAOA010002189">
    <property type="protein sequence ID" value="KAK3578449.1"/>
    <property type="molecule type" value="Genomic_DNA"/>
</dbReference>
<keyword evidence="5" id="KW-0472">Membrane</keyword>
<keyword evidence="8" id="KW-1185">Reference proteome</keyword>
<comment type="caution">
    <text evidence="3">Lacks conserved residue(s) required for the propagation of feature annotation.</text>
</comment>
<dbReference type="SMART" id="SM00042">
    <property type="entry name" value="CUB"/>
    <property type="match status" value="1"/>
</dbReference>
<dbReference type="Gene3D" id="2.60.120.740">
    <property type="match status" value="1"/>
</dbReference>
<dbReference type="AlphaFoldDB" id="A0AAE0RRU8"/>
<dbReference type="InterPro" id="IPR000859">
    <property type="entry name" value="CUB_dom"/>
</dbReference>
<evidence type="ECO:0000256" key="1">
    <source>
        <dbReference type="ARBA" id="ARBA00022737"/>
    </source>
</evidence>
<reference evidence="7" key="3">
    <citation type="submission" date="2023-05" db="EMBL/GenBank/DDBJ databases">
        <authorList>
            <person name="Smith C.H."/>
        </authorList>
    </citation>
    <scope>NUCLEOTIDE SEQUENCE</scope>
    <source>
        <strain evidence="7">CHS0354</strain>
        <tissue evidence="7">Mantle</tissue>
    </source>
</reference>
<keyword evidence="1" id="KW-0677">Repeat</keyword>
<dbReference type="SUPFAM" id="SSF49854">
    <property type="entry name" value="Spermadhesin, CUB domain"/>
    <property type="match status" value="1"/>
</dbReference>
<dbReference type="Proteomes" id="UP001195483">
    <property type="component" value="Unassembled WGS sequence"/>
</dbReference>
<gene>
    <name evidence="7" type="ORF">CHS0354_037432</name>
</gene>
<dbReference type="PROSITE" id="PS01180">
    <property type="entry name" value="CUB"/>
    <property type="match status" value="1"/>
</dbReference>
<dbReference type="Pfam" id="PF00431">
    <property type="entry name" value="CUB"/>
    <property type="match status" value="1"/>
</dbReference>
<keyword evidence="2 3" id="KW-1015">Disulfide bond</keyword>
<keyword evidence="5" id="KW-0812">Transmembrane</keyword>
<reference evidence="7" key="1">
    <citation type="journal article" date="2021" name="Genome Biol. Evol.">
        <title>A High-Quality Reference Genome for a Parasitic Bivalve with Doubly Uniparental Inheritance (Bivalvia: Unionida).</title>
        <authorList>
            <person name="Smith C.H."/>
        </authorList>
    </citation>
    <scope>NUCLEOTIDE SEQUENCE</scope>
    <source>
        <strain evidence="7">CHS0354</strain>
    </source>
</reference>
<dbReference type="InterPro" id="IPR043159">
    <property type="entry name" value="Lectin_gal-bd_sf"/>
</dbReference>
<comment type="caution">
    <text evidence="7">The sequence shown here is derived from an EMBL/GenBank/DDBJ whole genome shotgun (WGS) entry which is preliminary data.</text>
</comment>
<dbReference type="InterPro" id="IPR035914">
    <property type="entry name" value="Sperma_CUB_dom_sf"/>
</dbReference>
<evidence type="ECO:0000313" key="8">
    <source>
        <dbReference type="Proteomes" id="UP001195483"/>
    </source>
</evidence>
<dbReference type="CDD" id="cd22823">
    <property type="entry name" value="Gal_Rha_Lectin"/>
    <property type="match status" value="1"/>
</dbReference>
<dbReference type="CDD" id="cd00041">
    <property type="entry name" value="CUB"/>
    <property type="match status" value="1"/>
</dbReference>
<feature type="region of interest" description="Disordered" evidence="4">
    <location>
        <begin position="253"/>
        <end position="282"/>
    </location>
</feature>
<evidence type="ECO:0000313" key="7">
    <source>
        <dbReference type="EMBL" id="KAK3578449.1"/>
    </source>
</evidence>
<feature type="disulfide bond" evidence="3">
    <location>
        <begin position="137"/>
        <end position="164"/>
    </location>
</feature>